<dbReference type="Proteomes" id="UP001057452">
    <property type="component" value="Chromosome 16"/>
</dbReference>
<reference evidence="1" key="1">
    <citation type="submission" date="2022-05" db="EMBL/GenBank/DDBJ databases">
        <title>Chromosome-level genome of Chaenocephalus aceratus.</title>
        <authorList>
            <person name="Park H."/>
        </authorList>
    </citation>
    <scope>NUCLEOTIDE SEQUENCE</scope>
    <source>
        <strain evidence="1">KU_202001</strain>
    </source>
</reference>
<proteinExistence type="predicted"/>
<sequence>MEMLYLLYYFPTLLEYLTDTAMSRLQEIIKNMVELYVEYSDADGKLNKEELMTMVDKEIECAEMKDKIKAKRFEKQARDGEIDFREFSRCVISLANNCYHKKTGKGKDCGDCSDE</sequence>
<evidence type="ECO:0000313" key="2">
    <source>
        <dbReference type="Proteomes" id="UP001057452"/>
    </source>
</evidence>
<accession>A0ACB9WBT1</accession>
<dbReference type="EMBL" id="CM043800">
    <property type="protein sequence ID" value="KAI4810832.1"/>
    <property type="molecule type" value="Genomic_DNA"/>
</dbReference>
<gene>
    <name evidence="1" type="ORF">KUCAC02_013760</name>
</gene>
<name>A0ACB9WBT1_CHAAC</name>
<keyword evidence="2" id="KW-1185">Reference proteome</keyword>
<comment type="caution">
    <text evidence="1">The sequence shown here is derived from an EMBL/GenBank/DDBJ whole genome shotgun (WGS) entry which is preliminary data.</text>
</comment>
<organism evidence="1 2">
    <name type="scientific">Chaenocephalus aceratus</name>
    <name type="common">Blackfin icefish</name>
    <name type="synonym">Chaenichthys aceratus</name>
    <dbReference type="NCBI Taxonomy" id="36190"/>
    <lineage>
        <taxon>Eukaryota</taxon>
        <taxon>Metazoa</taxon>
        <taxon>Chordata</taxon>
        <taxon>Craniata</taxon>
        <taxon>Vertebrata</taxon>
        <taxon>Euteleostomi</taxon>
        <taxon>Actinopterygii</taxon>
        <taxon>Neopterygii</taxon>
        <taxon>Teleostei</taxon>
        <taxon>Neoteleostei</taxon>
        <taxon>Acanthomorphata</taxon>
        <taxon>Eupercaria</taxon>
        <taxon>Perciformes</taxon>
        <taxon>Notothenioidei</taxon>
        <taxon>Channichthyidae</taxon>
        <taxon>Chaenocephalus</taxon>
    </lineage>
</organism>
<evidence type="ECO:0000313" key="1">
    <source>
        <dbReference type="EMBL" id="KAI4810832.1"/>
    </source>
</evidence>
<protein>
    <submittedName>
        <fullName evidence="1">Uncharacterized protein</fullName>
    </submittedName>
</protein>